<feature type="transmembrane region" description="Helical" evidence="2">
    <location>
        <begin position="27"/>
        <end position="49"/>
    </location>
</feature>
<evidence type="ECO:0000313" key="3">
    <source>
        <dbReference type="EMBL" id="MFC3607722.1"/>
    </source>
</evidence>
<feature type="region of interest" description="Disordered" evidence="1">
    <location>
        <begin position="226"/>
        <end position="291"/>
    </location>
</feature>
<evidence type="ECO:0000313" key="4">
    <source>
        <dbReference type="Proteomes" id="UP001595630"/>
    </source>
</evidence>
<sequence length="483" mass="52786">MNRPASVKSDNIFVMLFNALRLRRIPLVLRIVSHTLLLVVLALVLHGWIMGMQLKHAMDQHANALGQSLITQTAASATEQLVANDMLSLNVLLSNLVQNPLVAHAAIHSVDNRVLAEAGTAPRRHLLDDQGIFSTSITIQEAIAGRLSISLDMQQFHQPMSISLQNMGLLSLILLALTLILSLRLGRRISLPLMQLRVWLRDPDFPAPGAGRQDEIGELARQLQTRLLPEPEVREEEDEQAPLDDTEPDCADDEDDDPSLGKAPTPSDRPAPAPLPTSPATPQRAEKVVSKPTMPIRTAVLAVQLGGQERIRALPAALRQELLQRHRDGLDQVATLYRADLQMLKDGSGLILFNSRGNEQNFLTHAICCGELLRAQVHCVQSDLNEPLPLQLGLSQGTGLAELSQGDLLLSEPVQAALGLSQHSRNLLLVESSVGEDALVRQRARVRRVAKPAGASAIEGLQAPYPALLERQLAHLQEAQHRV</sequence>
<dbReference type="RefSeq" id="WP_386363381.1">
    <property type="nucleotide sequence ID" value="NZ_JBHRXZ010000017.1"/>
</dbReference>
<gene>
    <name evidence="3" type="ORF">ACFOMF_08040</name>
</gene>
<keyword evidence="2" id="KW-0472">Membrane</keyword>
<keyword evidence="3" id="KW-0418">Kinase</keyword>
<evidence type="ECO:0000256" key="2">
    <source>
        <dbReference type="SAM" id="Phobius"/>
    </source>
</evidence>
<evidence type="ECO:0000256" key="1">
    <source>
        <dbReference type="SAM" id="MobiDB-lite"/>
    </source>
</evidence>
<keyword evidence="3" id="KW-0808">Transferase</keyword>
<keyword evidence="2" id="KW-0812">Transmembrane</keyword>
<accession>A0ABV7T480</accession>
<comment type="caution">
    <text evidence="3">The sequence shown here is derived from an EMBL/GenBank/DDBJ whole genome shotgun (WGS) entry which is preliminary data.</text>
</comment>
<proteinExistence type="predicted"/>
<protein>
    <submittedName>
        <fullName evidence="3">Histidine kinase</fullName>
    </submittedName>
</protein>
<dbReference type="EMBL" id="JBHRXZ010000017">
    <property type="protein sequence ID" value="MFC3607722.1"/>
    <property type="molecule type" value="Genomic_DNA"/>
</dbReference>
<name>A0ABV7T480_9GAMM</name>
<organism evidence="3 4">
    <name type="scientific">Stutzerimonas tarimensis</name>
    <dbReference type="NCBI Taxonomy" id="1507735"/>
    <lineage>
        <taxon>Bacteria</taxon>
        <taxon>Pseudomonadati</taxon>
        <taxon>Pseudomonadota</taxon>
        <taxon>Gammaproteobacteria</taxon>
        <taxon>Pseudomonadales</taxon>
        <taxon>Pseudomonadaceae</taxon>
        <taxon>Stutzerimonas</taxon>
    </lineage>
</organism>
<dbReference type="GO" id="GO:0016301">
    <property type="term" value="F:kinase activity"/>
    <property type="evidence" value="ECO:0007669"/>
    <property type="project" value="UniProtKB-KW"/>
</dbReference>
<feature type="compositionally biased region" description="Acidic residues" evidence="1">
    <location>
        <begin position="233"/>
        <end position="258"/>
    </location>
</feature>
<reference evidence="4" key="1">
    <citation type="journal article" date="2019" name="Int. J. Syst. Evol. Microbiol.">
        <title>The Global Catalogue of Microorganisms (GCM) 10K type strain sequencing project: providing services to taxonomists for standard genome sequencing and annotation.</title>
        <authorList>
            <consortium name="The Broad Institute Genomics Platform"/>
            <consortium name="The Broad Institute Genome Sequencing Center for Infectious Disease"/>
            <person name="Wu L."/>
            <person name="Ma J."/>
        </authorList>
    </citation>
    <scope>NUCLEOTIDE SEQUENCE [LARGE SCALE GENOMIC DNA]</scope>
    <source>
        <strain evidence="4">KCTC 42447</strain>
    </source>
</reference>
<dbReference type="Proteomes" id="UP001595630">
    <property type="component" value="Unassembled WGS sequence"/>
</dbReference>
<keyword evidence="2" id="KW-1133">Transmembrane helix</keyword>
<feature type="compositionally biased region" description="Pro residues" evidence="1">
    <location>
        <begin position="267"/>
        <end position="279"/>
    </location>
</feature>
<keyword evidence="4" id="KW-1185">Reference proteome</keyword>